<dbReference type="RefSeq" id="WP_350347030.1">
    <property type="nucleotide sequence ID" value="NZ_CP158374.1"/>
</dbReference>
<dbReference type="EMBL" id="CP158374">
    <property type="protein sequence ID" value="XBX81004.1"/>
    <property type="molecule type" value="Genomic_DNA"/>
</dbReference>
<accession>A0AAU7W3T9</accession>
<organism evidence="1">
    <name type="scientific">Agromyces sp. G08B096</name>
    <dbReference type="NCBI Taxonomy" id="3156399"/>
    <lineage>
        <taxon>Bacteria</taxon>
        <taxon>Bacillati</taxon>
        <taxon>Actinomycetota</taxon>
        <taxon>Actinomycetes</taxon>
        <taxon>Micrococcales</taxon>
        <taxon>Microbacteriaceae</taxon>
        <taxon>Agromyces</taxon>
    </lineage>
</organism>
<reference evidence="1" key="1">
    <citation type="submission" date="2024-05" db="EMBL/GenBank/DDBJ databases">
        <authorList>
            <person name="Yu L."/>
        </authorList>
    </citation>
    <scope>NUCLEOTIDE SEQUENCE</scope>
    <source>
        <strain evidence="1">G08B096</strain>
    </source>
</reference>
<evidence type="ECO:0000313" key="1">
    <source>
        <dbReference type="EMBL" id="XBX81004.1"/>
    </source>
</evidence>
<proteinExistence type="predicted"/>
<gene>
    <name evidence="1" type="ORF">ABIQ69_10305</name>
</gene>
<protein>
    <submittedName>
        <fullName evidence="1">Uncharacterized protein</fullName>
    </submittedName>
</protein>
<sequence length="71" mass="7710">MNTATLTTPASGVLAGLAVRGGLRLAGWGYRRASRLSDRERQLSRLEARRLALAALAERDDLYRSAGSLPR</sequence>
<name>A0AAU7W3T9_9MICO</name>
<dbReference type="AlphaFoldDB" id="A0AAU7W3T9"/>